<evidence type="ECO:0000256" key="2">
    <source>
        <dbReference type="ARBA" id="ARBA00023015"/>
    </source>
</evidence>
<dbReference type="InterPro" id="IPR007219">
    <property type="entry name" value="XnlR_reg_dom"/>
</dbReference>
<protein>
    <recommendedName>
        <fullName evidence="6">Xylanolytic transcriptional activator regulatory domain-containing protein</fullName>
    </recommendedName>
</protein>
<keyword evidence="5" id="KW-0539">Nucleus</keyword>
<organism evidence="7 8">
    <name type="scientific">Aspergillus keveii</name>
    <dbReference type="NCBI Taxonomy" id="714993"/>
    <lineage>
        <taxon>Eukaryota</taxon>
        <taxon>Fungi</taxon>
        <taxon>Dikarya</taxon>
        <taxon>Ascomycota</taxon>
        <taxon>Pezizomycotina</taxon>
        <taxon>Eurotiomycetes</taxon>
        <taxon>Eurotiomycetidae</taxon>
        <taxon>Eurotiales</taxon>
        <taxon>Aspergillaceae</taxon>
        <taxon>Aspergillus</taxon>
        <taxon>Aspergillus subgen. Nidulantes</taxon>
    </lineage>
</organism>
<evidence type="ECO:0000313" key="8">
    <source>
        <dbReference type="Proteomes" id="UP001610563"/>
    </source>
</evidence>
<keyword evidence="1" id="KW-0862">Zinc</keyword>
<evidence type="ECO:0000256" key="4">
    <source>
        <dbReference type="ARBA" id="ARBA00023163"/>
    </source>
</evidence>
<name>A0ABR4FHK2_9EURO</name>
<keyword evidence="2" id="KW-0805">Transcription regulation</keyword>
<sequence>MQHDQDSIKFCGAQYDKVKTLIYLNHEADNLAVLKAFSLLTCYSPLSTDQVTLDGPWHWLSMGVRLAIQMGLHKSATYVDHQQPGALRRVFWQLVNSDRMASSCWGRPSAFRLSDCDVPPPSPDDFPFPDIGSAIFIQAIRLGEVTSEITEINVQQRQILPDEATRLATMLCAWLRDLLGHLRLFDMHGTKLPFNQHAYELHIQYFATIAQLDMLDRPNAHWRPAIPSLVAASCMARLDKEIRRQEETTYLLRIHGFLCMVAAVPIICYQHESEEQRAAEMGELEVIYSVSQRLQTRYGGSDLMLRKLARLQQGTQRDTTQVSKGPPDMLGISRWVAGYLPDLFPFPCAFCPGMDLLQSDDISLHDRLFTLLSVSFDGLLTDTHFNLADMLLTGYRGFGGGCGTDFEGPFIGR</sequence>
<dbReference type="Pfam" id="PF04082">
    <property type="entry name" value="Fungal_trans"/>
    <property type="match status" value="1"/>
</dbReference>
<dbReference type="EMBL" id="JBFTWV010000338">
    <property type="protein sequence ID" value="KAL2782723.1"/>
    <property type="molecule type" value="Genomic_DNA"/>
</dbReference>
<comment type="caution">
    <text evidence="7">The sequence shown here is derived from an EMBL/GenBank/DDBJ whole genome shotgun (WGS) entry which is preliminary data.</text>
</comment>
<dbReference type="PANTHER" id="PTHR47171">
    <property type="entry name" value="FARA-RELATED"/>
    <property type="match status" value="1"/>
</dbReference>
<gene>
    <name evidence="7" type="ORF">BJX66DRAFT_345580</name>
</gene>
<reference evidence="7 8" key="1">
    <citation type="submission" date="2024-07" db="EMBL/GenBank/DDBJ databases">
        <title>Section-level genome sequencing and comparative genomics of Aspergillus sections Usti and Cavernicolus.</title>
        <authorList>
            <consortium name="Lawrence Berkeley National Laboratory"/>
            <person name="Nybo J.L."/>
            <person name="Vesth T.C."/>
            <person name="Theobald S."/>
            <person name="Frisvad J.C."/>
            <person name="Larsen T.O."/>
            <person name="Kjaerboelling I."/>
            <person name="Rothschild-Mancinelli K."/>
            <person name="Lyhne E.K."/>
            <person name="Kogle M.E."/>
            <person name="Barry K."/>
            <person name="Clum A."/>
            <person name="Na H."/>
            <person name="Ledsgaard L."/>
            <person name="Lin J."/>
            <person name="Lipzen A."/>
            <person name="Kuo A."/>
            <person name="Riley R."/>
            <person name="Mondo S."/>
            <person name="Labutti K."/>
            <person name="Haridas S."/>
            <person name="Pangalinan J."/>
            <person name="Salamov A.A."/>
            <person name="Simmons B.A."/>
            <person name="Magnuson J.K."/>
            <person name="Chen J."/>
            <person name="Drula E."/>
            <person name="Henrissat B."/>
            <person name="Wiebenga A."/>
            <person name="Lubbers R.J."/>
            <person name="Gomes A.C."/>
            <person name="Makela M.R."/>
            <person name="Stajich J."/>
            <person name="Grigoriev I.V."/>
            <person name="Mortensen U.H."/>
            <person name="De Vries R.P."/>
            <person name="Baker S.E."/>
            <person name="Andersen M.R."/>
        </authorList>
    </citation>
    <scope>NUCLEOTIDE SEQUENCE [LARGE SCALE GENOMIC DNA]</scope>
    <source>
        <strain evidence="7 8">CBS 209.92</strain>
    </source>
</reference>
<keyword evidence="4" id="KW-0804">Transcription</keyword>
<keyword evidence="8" id="KW-1185">Reference proteome</keyword>
<dbReference type="PANTHER" id="PTHR47171:SF5">
    <property type="entry name" value="ZN(II)2CYS6 TRANSCRIPTION FACTOR (EUROFUNG)"/>
    <property type="match status" value="1"/>
</dbReference>
<keyword evidence="3" id="KW-0238">DNA-binding</keyword>
<dbReference type="Proteomes" id="UP001610563">
    <property type="component" value="Unassembled WGS sequence"/>
</dbReference>
<feature type="domain" description="Xylanolytic transcriptional activator regulatory" evidence="6">
    <location>
        <begin position="56"/>
        <end position="127"/>
    </location>
</feature>
<evidence type="ECO:0000256" key="5">
    <source>
        <dbReference type="ARBA" id="ARBA00023242"/>
    </source>
</evidence>
<evidence type="ECO:0000259" key="6">
    <source>
        <dbReference type="SMART" id="SM00906"/>
    </source>
</evidence>
<dbReference type="SMART" id="SM00906">
    <property type="entry name" value="Fungal_trans"/>
    <property type="match status" value="1"/>
</dbReference>
<dbReference type="InterPro" id="IPR052073">
    <property type="entry name" value="Amide_Lactam_Regulators"/>
</dbReference>
<evidence type="ECO:0000313" key="7">
    <source>
        <dbReference type="EMBL" id="KAL2782723.1"/>
    </source>
</evidence>
<evidence type="ECO:0000256" key="1">
    <source>
        <dbReference type="ARBA" id="ARBA00022833"/>
    </source>
</evidence>
<proteinExistence type="predicted"/>
<dbReference type="CDD" id="cd12148">
    <property type="entry name" value="fungal_TF_MHR"/>
    <property type="match status" value="1"/>
</dbReference>
<accession>A0ABR4FHK2</accession>
<evidence type="ECO:0000256" key="3">
    <source>
        <dbReference type="ARBA" id="ARBA00023125"/>
    </source>
</evidence>